<protein>
    <recommendedName>
        <fullName evidence="3">Nucleoside 2-deoxyribosyltransferase</fullName>
    </recommendedName>
</protein>
<dbReference type="Gene3D" id="3.40.50.450">
    <property type="match status" value="1"/>
</dbReference>
<dbReference type="Proteomes" id="UP000245375">
    <property type="component" value="Unassembled WGS sequence"/>
</dbReference>
<accession>A0A2U2X3C3</accession>
<reference evidence="2" key="2">
    <citation type="submission" date="2018-05" db="EMBL/GenBank/DDBJ databases">
        <title>Algibacter marinivivus sp. nov., isolated from sample around a algae.</title>
        <authorList>
            <person name="Lu D."/>
        </authorList>
    </citation>
    <scope>NUCLEOTIDE SEQUENCE [LARGE SCALE GENOMIC DNA]</scope>
    <source>
        <strain evidence="2">ZY111</strain>
    </source>
</reference>
<dbReference type="RefSeq" id="WP_109352643.1">
    <property type="nucleotide sequence ID" value="NZ_QFRI01000002.1"/>
</dbReference>
<gene>
    <name evidence="1" type="ORF">DIS18_08430</name>
</gene>
<reference evidence="1 2" key="1">
    <citation type="submission" date="2018-05" db="EMBL/GenBank/DDBJ databases">
        <title>Algibacter marinivivus sp. nov., isolated from sample around a algae.</title>
        <authorList>
            <person name="Zhong X."/>
        </authorList>
    </citation>
    <scope>NUCLEOTIDE SEQUENCE [LARGE SCALE GENOMIC DNA]</scope>
    <source>
        <strain evidence="1 2">ZY111</strain>
    </source>
</reference>
<comment type="caution">
    <text evidence="1">The sequence shown here is derived from an EMBL/GenBank/DDBJ whole genome shotgun (WGS) entry which is preliminary data.</text>
</comment>
<dbReference type="OrthoDB" id="9815193at2"/>
<dbReference type="AlphaFoldDB" id="A0A2U2X3C3"/>
<evidence type="ECO:0000313" key="2">
    <source>
        <dbReference type="Proteomes" id="UP000245375"/>
    </source>
</evidence>
<evidence type="ECO:0000313" key="1">
    <source>
        <dbReference type="EMBL" id="PWH82277.1"/>
    </source>
</evidence>
<organism evidence="1 2">
    <name type="scientific">Algibacter marinivivus</name>
    <dbReference type="NCBI Taxonomy" id="2100723"/>
    <lineage>
        <taxon>Bacteria</taxon>
        <taxon>Pseudomonadati</taxon>
        <taxon>Bacteroidota</taxon>
        <taxon>Flavobacteriia</taxon>
        <taxon>Flavobacteriales</taxon>
        <taxon>Flavobacteriaceae</taxon>
        <taxon>Algibacter</taxon>
    </lineage>
</organism>
<reference evidence="2" key="3">
    <citation type="submission" date="2018-05" db="EMBL/GenBank/DDBJ databases">
        <authorList>
            <person name="Lu D."/>
        </authorList>
    </citation>
    <scope>NUCLEOTIDE SEQUENCE [LARGE SCALE GENOMIC DNA]</scope>
    <source>
        <strain evidence="2">ZY111</strain>
    </source>
</reference>
<name>A0A2U2X3C3_9FLAO</name>
<proteinExistence type="predicted"/>
<sequence>MKYHLKIEYDQGTHFWHNYPKEEIIDELLVPFVNGQIVLINIGDGNKAILNMKSVAKMIVYRTRKSLTTTDDKSKVEQMNESEFAKHICTEEIINEAKLLLISKGTSSLLQKSLMTSKNQVFVISKFGDKVIDSAYEGVIKPLFKENGIDVVRVDEIQDSGKIDDQILNLIAESKYIISDLTSARPNCYYETGFAHALGKEIILTIRKEDEIHFDLAGYRFIQWETESELRKELKKRIKGLIE</sequence>
<dbReference type="EMBL" id="QFRI01000002">
    <property type="protein sequence ID" value="PWH82277.1"/>
    <property type="molecule type" value="Genomic_DNA"/>
</dbReference>
<keyword evidence="2" id="KW-1185">Reference proteome</keyword>
<evidence type="ECO:0008006" key="3">
    <source>
        <dbReference type="Google" id="ProtNLM"/>
    </source>
</evidence>